<dbReference type="GO" id="GO:0009307">
    <property type="term" value="P:DNA restriction-modification system"/>
    <property type="evidence" value="ECO:0007669"/>
    <property type="project" value="InterPro"/>
</dbReference>
<dbReference type="GO" id="GO:0009036">
    <property type="term" value="F:type II site-specific deoxyribonuclease activity"/>
    <property type="evidence" value="ECO:0007669"/>
    <property type="project" value="InterPro"/>
</dbReference>
<dbReference type="RefSeq" id="WP_090332486.1">
    <property type="nucleotide sequence ID" value="NZ_FNXY01000001.1"/>
</dbReference>
<keyword evidence="1" id="KW-0255">Endonuclease</keyword>
<reference evidence="1 2" key="1">
    <citation type="submission" date="2016-10" db="EMBL/GenBank/DDBJ databases">
        <authorList>
            <person name="de Groot N.N."/>
        </authorList>
    </citation>
    <scope>NUCLEOTIDE SEQUENCE [LARGE SCALE GENOMIC DNA]</scope>
    <source>
        <strain evidence="1 2">DSM 19938</strain>
    </source>
</reference>
<dbReference type="GO" id="GO:0000287">
    <property type="term" value="F:magnesium ion binding"/>
    <property type="evidence" value="ECO:0007669"/>
    <property type="project" value="InterPro"/>
</dbReference>
<dbReference type="Pfam" id="PF02923">
    <property type="entry name" value="BamHI"/>
    <property type="match status" value="1"/>
</dbReference>
<keyword evidence="1" id="KW-0540">Nuclease</keyword>
<keyword evidence="2" id="KW-1185">Reference proteome</keyword>
<dbReference type="EMBL" id="FNXY01000001">
    <property type="protein sequence ID" value="SEI46384.1"/>
    <property type="molecule type" value="Genomic_DNA"/>
</dbReference>
<dbReference type="STRING" id="408657.SAMN04487995_0942"/>
<evidence type="ECO:0000313" key="1">
    <source>
        <dbReference type="EMBL" id="SEI46384.1"/>
    </source>
</evidence>
<dbReference type="InterPro" id="IPR004194">
    <property type="entry name" value="Restrct_endonuc_II_BamHI"/>
</dbReference>
<dbReference type="InterPro" id="IPR011338">
    <property type="entry name" value="BamHI/BglII/BstY"/>
</dbReference>
<sequence>MKIVKENFFISKGSFSESEKFQEILKDIRDGIALVNNPFSSQNFKINPVRRGNGVKPIKNNLIVHLGQRDWLHEQRIKIVNGMAPGPIDSVIKTEFGHFALEWETGNISSSHRALNKMAVGMIEKNIIGGILILPTKDLSQYLTDRVGNYEELESYFVMYNNLNLTEGILGVISVTYDEIDADVPLIPKGQDGNSKKEIII</sequence>
<protein>
    <submittedName>
        <fullName evidence="1">Restriction endonuclease BamHI</fullName>
    </submittedName>
</protein>
<dbReference type="Gene3D" id="3.40.91.20">
    <property type="match status" value="1"/>
</dbReference>
<name>A0A1H6QZG6_9BACT</name>
<dbReference type="SUPFAM" id="SSF52980">
    <property type="entry name" value="Restriction endonuclease-like"/>
    <property type="match status" value="1"/>
</dbReference>
<gene>
    <name evidence="1" type="ORF">SAMN04487995_0942</name>
</gene>
<dbReference type="AlphaFoldDB" id="A0A1H6QZG6"/>
<dbReference type="CDD" id="cd00942">
    <property type="entry name" value="BamHI-like"/>
    <property type="match status" value="1"/>
</dbReference>
<organism evidence="1 2">
    <name type="scientific">Dyadobacter koreensis</name>
    <dbReference type="NCBI Taxonomy" id="408657"/>
    <lineage>
        <taxon>Bacteria</taxon>
        <taxon>Pseudomonadati</taxon>
        <taxon>Bacteroidota</taxon>
        <taxon>Cytophagia</taxon>
        <taxon>Cytophagales</taxon>
        <taxon>Spirosomataceae</taxon>
        <taxon>Dyadobacter</taxon>
    </lineage>
</organism>
<accession>A0A1H6QZG6</accession>
<keyword evidence="1" id="KW-0378">Hydrolase</keyword>
<proteinExistence type="predicted"/>
<dbReference type="GO" id="GO:0003677">
    <property type="term" value="F:DNA binding"/>
    <property type="evidence" value="ECO:0007669"/>
    <property type="project" value="InterPro"/>
</dbReference>
<dbReference type="InterPro" id="IPR011335">
    <property type="entry name" value="Restrct_endonuc-II-like"/>
</dbReference>
<dbReference type="Proteomes" id="UP000199532">
    <property type="component" value="Unassembled WGS sequence"/>
</dbReference>
<dbReference type="OrthoDB" id="571572at2"/>
<evidence type="ECO:0000313" key="2">
    <source>
        <dbReference type="Proteomes" id="UP000199532"/>
    </source>
</evidence>